<sequence>MPSAPFSRRRLLTAGGGCLSTLSLAGCAETRTSGSASESVDGGTVESTHEYESLSVRSAENTVFVYPNDDAAADTGDGPESQLNARFLVIDSDAASAMRIDGDATDARAFVEATDFDRESVFVDQRSIDDCYRRHLLGVRAHDDSVRTDYCRELKAPTTPCEAEKTVMEAVFVRINRPYEDHPSSRASSESGSCPARTSSSDETAANDTREPDGRNETNGVSRR</sequence>
<accession>A0A1H9EIL4</accession>
<reference evidence="3" key="1">
    <citation type="submission" date="2016-10" db="EMBL/GenBank/DDBJ databases">
        <authorList>
            <person name="Varghese N."/>
            <person name="Submissions S."/>
        </authorList>
    </citation>
    <scope>NUCLEOTIDE SEQUENCE [LARGE SCALE GENOMIC DNA]</scope>
    <source>
        <strain evidence="3">DSM 25055</strain>
    </source>
</reference>
<dbReference type="STRING" id="1186196.SAMN04489841_1301"/>
<feature type="region of interest" description="Disordered" evidence="1">
    <location>
        <begin position="31"/>
        <end position="52"/>
    </location>
</feature>
<dbReference type="InterPro" id="IPR006311">
    <property type="entry name" value="TAT_signal"/>
</dbReference>
<feature type="compositionally biased region" description="Polar residues" evidence="1">
    <location>
        <begin position="185"/>
        <end position="207"/>
    </location>
</feature>
<proteinExistence type="predicted"/>
<keyword evidence="3" id="KW-1185">Reference proteome</keyword>
<dbReference type="PROSITE" id="PS51318">
    <property type="entry name" value="TAT"/>
    <property type="match status" value="1"/>
</dbReference>
<dbReference type="OrthoDB" id="177895at2157"/>
<dbReference type="Proteomes" id="UP000199114">
    <property type="component" value="Unassembled WGS sequence"/>
</dbReference>
<protein>
    <submittedName>
        <fullName evidence="2">Uncharacterized protein</fullName>
    </submittedName>
</protein>
<evidence type="ECO:0000256" key="1">
    <source>
        <dbReference type="SAM" id="MobiDB-lite"/>
    </source>
</evidence>
<name>A0A1H9EIL4_9EURY</name>
<evidence type="ECO:0000313" key="3">
    <source>
        <dbReference type="Proteomes" id="UP000199114"/>
    </source>
</evidence>
<gene>
    <name evidence="2" type="ORF">SAMN04489841_1301</name>
</gene>
<feature type="region of interest" description="Disordered" evidence="1">
    <location>
        <begin position="179"/>
        <end position="224"/>
    </location>
</feature>
<organism evidence="2 3">
    <name type="scientific">Natrinema salaciae</name>
    <dbReference type="NCBI Taxonomy" id="1186196"/>
    <lineage>
        <taxon>Archaea</taxon>
        <taxon>Methanobacteriati</taxon>
        <taxon>Methanobacteriota</taxon>
        <taxon>Stenosarchaea group</taxon>
        <taxon>Halobacteria</taxon>
        <taxon>Halobacteriales</taxon>
        <taxon>Natrialbaceae</taxon>
        <taxon>Natrinema</taxon>
    </lineage>
</organism>
<dbReference type="RefSeq" id="WP_139210824.1">
    <property type="nucleotide sequence ID" value="NZ_FOFD01000002.1"/>
</dbReference>
<dbReference type="EMBL" id="FOFD01000002">
    <property type="protein sequence ID" value="SEQ25397.1"/>
    <property type="molecule type" value="Genomic_DNA"/>
</dbReference>
<evidence type="ECO:0000313" key="2">
    <source>
        <dbReference type="EMBL" id="SEQ25397.1"/>
    </source>
</evidence>
<dbReference type="AlphaFoldDB" id="A0A1H9EIL4"/>